<keyword evidence="5" id="KW-1133">Transmembrane helix</keyword>
<evidence type="ECO:0000256" key="3">
    <source>
        <dbReference type="ARBA" id="ARBA00023002"/>
    </source>
</evidence>
<feature type="region of interest" description="Disordered" evidence="4">
    <location>
        <begin position="529"/>
        <end position="563"/>
    </location>
</feature>
<dbReference type="PANTHER" id="PTHR46720">
    <property type="entry name" value="HYDROXYLASE, PUTATIVE (AFU_ORTHOLOGUE AFUA_3G01460)-RELATED"/>
    <property type="match status" value="1"/>
</dbReference>
<name>A0A8K0QTH0_9PLEO</name>
<reference evidence="6" key="1">
    <citation type="journal article" date="2021" name="Nat. Commun.">
        <title>Genetic determinants of endophytism in the Arabidopsis root mycobiome.</title>
        <authorList>
            <person name="Mesny F."/>
            <person name="Miyauchi S."/>
            <person name="Thiergart T."/>
            <person name="Pickel B."/>
            <person name="Atanasova L."/>
            <person name="Karlsson M."/>
            <person name="Huettel B."/>
            <person name="Barry K.W."/>
            <person name="Haridas S."/>
            <person name="Chen C."/>
            <person name="Bauer D."/>
            <person name="Andreopoulos W."/>
            <person name="Pangilinan J."/>
            <person name="LaButti K."/>
            <person name="Riley R."/>
            <person name="Lipzen A."/>
            <person name="Clum A."/>
            <person name="Drula E."/>
            <person name="Henrissat B."/>
            <person name="Kohler A."/>
            <person name="Grigoriev I.V."/>
            <person name="Martin F.M."/>
            <person name="Hacquard S."/>
        </authorList>
    </citation>
    <scope>NUCLEOTIDE SEQUENCE</scope>
    <source>
        <strain evidence="6">MPI-SDFR-AT-0120</strain>
    </source>
</reference>
<dbReference type="EMBL" id="JAGMVJ010000029">
    <property type="protein sequence ID" value="KAH7069459.1"/>
    <property type="molecule type" value="Genomic_DNA"/>
</dbReference>
<dbReference type="OrthoDB" id="417877at2759"/>
<accession>A0A8K0QTH0</accession>
<protein>
    <recommendedName>
        <fullName evidence="8">FAD-binding domain-containing protein</fullName>
    </recommendedName>
</protein>
<evidence type="ECO:0000256" key="4">
    <source>
        <dbReference type="SAM" id="MobiDB-lite"/>
    </source>
</evidence>
<evidence type="ECO:0000256" key="1">
    <source>
        <dbReference type="ARBA" id="ARBA00022630"/>
    </source>
</evidence>
<keyword evidence="5" id="KW-0812">Transmembrane</keyword>
<comment type="caution">
    <text evidence="6">The sequence shown here is derived from an EMBL/GenBank/DDBJ whole genome shotgun (WGS) entry which is preliminary data.</text>
</comment>
<dbReference type="InterPro" id="IPR051104">
    <property type="entry name" value="FAD_monoxygenase"/>
</dbReference>
<dbReference type="SUPFAM" id="SSF51905">
    <property type="entry name" value="FAD/NAD(P)-binding domain"/>
    <property type="match status" value="1"/>
</dbReference>
<evidence type="ECO:0000313" key="7">
    <source>
        <dbReference type="Proteomes" id="UP000813461"/>
    </source>
</evidence>
<dbReference type="Proteomes" id="UP000813461">
    <property type="component" value="Unassembled WGS sequence"/>
</dbReference>
<dbReference type="PANTHER" id="PTHR46720:SF3">
    <property type="entry name" value="FAD-BINDING DOMAIN-CONTAINING PROTEIN-RELATED"/>
    <property type="match status" value="1"/>
</dbReference>
<dbReference type="SUPFAM" id="SSF54373">
    <property type="entry name" value="FAD-linked reductases, C-terminal domain"/>
    <property type="match status" value="1"/>
</dbReference>
<evidence type="ECO:0000256" key="2">
    <source>
        <dbReference type="ARBA" id="ARBA00022827"/>
    </source>
</evidence>
<proteinExistence type="predicted"/>
<keyword evidence="1" id="KW-0285">Flavoprotein</keyword>
<evidence type="ECO:0000256" key="5">
    <source>
        <dbReference type="SAM" id="Phobius"/>
    </source>
</evidence>
<evidence type="ECO:0008006" key="8">
    <source>
        <dbReference type="Google" id="ProtNLM"/>
    </source>
</evidence>
<dbReference type="AlphaFoldDB" id="A0A8K0QTH0"/>
<gene>
    <name evidence="6" type="ORF">FB567DRAFT_555002</name>
</gene>
<feature type="compositionally biased region" description="Acidic residues" evidence="4">
    <location>
        <begin position="532"/>
        <end position="548"/>
    </location>
</feature>
<keyword evidence="3" id="KW-0560">Oxidoreductase</keyword>
<sequence length="563" mass="62324">MPEQDFNIAIVGAGIGGLAFAIGLSHRNVPFTLYESAPAFSAVGAGVGLGPNALNAMDMIDSRFRDMYMDIATGNLKPEKKHVMMEAMRMEVGLGEGEDWWGHGAWGAEYFERTGAHRKDLLDIMTSFIRKDAVRFNSRVKTVKQEQGSVILTFEDGKVARHAAVVGTDGVKGFTRRIVLGDRYPDCVNAKYTGKYVYRAIVPMEDAKNILGDLATDAKMYMSRGANLSTYPISEGRELNVVAFKRDSQPWPSSDTTWEVSREDMMNDFAPFNPDPRLMKLLEWAKPTRWGIFHHLNTPTYYKSLICMLGDVAHAGGPHQGAGAGQCLEDALILARVLGKLNQTIPMHTLTTPSPQRTQIIEAAFQAYDEVRRPRAQKQVSTSHACGEIYNLMDPEIGNDIVKSVENLNQRFAWIWLHDLAADVRTVEARFMELVGTVPGLVDEEKDVLSARFVTSESSVSMSIDAGCNEHVRAMIAPAPCDIKESSTPNDQALHATPSRVRIQVEQRATGARKQERNKAVHLTRNIAAGMDIEEEGSKEEDVESNDENEAKGHGRIPSSRTL</sequence>
<keyword evidence="7" id="KW-1185">Reference proteome</keyword>
<evidence type="ECO:0000313" key="6">
    <source>
        <dbReference type="EMBL" id="KAH7069459.1"/>
    </source>
</evidence>
<keyword evidence="2" id="KW-0274">FAD</keyword>
<feature type="transmembrane region" description="Helical" evidence="5">
    <location>
        <begin position="6"/>
        <end position="24"/>
    </location>
</feature>
<dbReference type="GO" id="GO:0044550">
    <property type="term" value="P:secondary metabolite biosynthetic process"/>
    <property type="evidence" value="ECO:0007669"/>
    <property type="project" value="TreeGrafter"/>
</dbReference>
<dbReference type="GO" id="GO:0016491">
    <property type="term" value="F:oxidoreductase activity"/>
    <property type="evidence" value="ECO:0007669"/>
    <property type="project" value="UniProtKB-KW"/>
</dbReference>
<keyword evidence="5" id="KW-0472">Membrane</keyword>
<dbReference type="PRINTS" id="PR00420">
    <property type="entry name" value="RNGMNOXGNASE"/>
</dbReference>
<dbReference type="InterPro" id="IPR036188">
    <property type="entry name" value="FAD/NAD-bd_sf"/>
</dbReference>
<dbReference type="Gene3D" id="3.50.50.60">
    <property type="entry name" value="FAD/NAD(P)-binding domain"/>
    <property type="match status" value="1"/>
</dbReference>
<organism evidence="6 7">
    <name type="scientific">Paraphoma chrysanthemicola</name>
    <dbReference type="NCBI Taxonomy" id="798071"/>
    <lineage>
        <taxon>Eukaryota</taxon>
        <taxon>Fungi</taxon>
        <taxon>Dikarya</taxon>
        <taxon>Ascomycota</taxon>
        <taxon>Pezizomycotina</taxon>
        <taxon>Dothideomycetes</taxon>
        <taxon>Pleosporomycetidae</taxon>
        <taxon>Pleosporales</taxon>
        <taxon>Pleosporineae</taxon>
        <taxon>Phaeosphaeriaceae</taxon>
        <taxon>Paraphoma</taxon>
    </lineage>
</organism>